<accession>A0AAV5VS05</accession>
<gene>
    <name evidence="1" type="ORF">PFISCL1PPCAC_12099</name>
</gene>
<keyword evidence="2" id="KW-1185">Reference proteome</keyword>
<reference evidence="1" key="1">
    <citation type="submission" date="2023-10" db="EMBL/GenBank/DDBJ databases">
        <title>Genome assembly of Pristionchus species.</title>
        <authorList>
            <person name="Yoshida K."/>
            <person name="Sommer R.J."/>
        </authorList>
    </citation>
    <scope>NUCLEOTIDE SEQUENCE</scope>
    <source>
        <strain evidence="1">RS5133</strain>
    </source>
</reference>
<dbReference type="AlphaFoldDB" id="A0AAV5VS05"/>
<name>A0AAV5VS05_9BILA</name>
<protein>
    <submittedName>
        <fullName evidence="1">Uncharacterized protein</fullName>
    </submittedName>
</protein>
<organism evidence="1 2">
    <name type="scientific">Pristionchus fissidentatus</name>
    <dbReference type="NCBI Taxonomy" id="1538716"/>
    <lineage>
        <taxon>Eukaryota</taxon>
        <taxon>Metazoa</taxon>
        <taxon>Ecdysozoa</taxon>
        <taxon>Nematoda</taxon>
        <taxon>Chromadorea</taxon>
        <taxon>Rhabditida</taxon>
        <taxon>Rhabditina</taxon>
        <taxon>Diplogasteromorpha</taxon>
        <taxon>Diplogasteroidea</taxon>
        <taxon>Neodiplogasteridae</taxon>
        <taxon>Pristionchus</taxon>
    </lineage>
</organism>
<feature type="non-terminal residue" evidence="1">
    <location>
        <position position="312"/>
    </location>
</feature>
<comment type="caution">
    <text evidence="1">The sequence shown here is derived from an EMBL/GenBank/DDBJ whole genome shotgun (WGS) entry which is preliminary data.</text>
</comment>
<proteinExistence type="predicted"/>
<dbReference type="Proteomes" id="UP001432322">
    <property type="component" value="Unassembled WGS sequence"/>
</dbReference>
<dbReference type="EMBL" id="BTSY01000003">
    <property type="protein sequence ID" value="GMT20802.1"/>
    <property type="molecule type" value="Genomic_DNA"/>
</dbReference>
<evidence type="ECO:0000313" key="1">
    <source>
        <dbReference type="EMBL" id="GMT20802.1"/>
    </source>
</evidence>
<evidence type="ECO:0000313" key="2">
    <source>
        <dbReference type="Proteomes" id="UP001432322"/>
    </source>
</evidence>
<feature type="non-terminal residue" evidence="1">
    <location>
        <position position="1"/>
    </location>
</feature>
<sequence length="312" mass="35281">RCIQRAYPAGLHSLRNVDEHTDEYVLVGLPWNSSGELRMNADALMLEFARILSRNGWRLHARFGRLLVFSFAEAQITSNRRPEMSITLLSNNIIAFTGLPKAHQKEVDLALGCSDSSDRSWIGTTYRIVLPGRPWHEPYSPPSSRARVIDMLCCLFSTVVRLNWQPAPIALSPSGLLFTSPVDQIRPKKRIMCAAAVWITDHHEVNLTNFPATVNDLLVSVATRHFGIIKSDRPSAAHYRIRATVLSSTLRMHAILTVFLNELSLMGWRPLTSLQLFDHSDSDQVNVIFVLPDEVLVRERSEKEKKEQCKSS</sequence>